<sequence>MSKAPIAYLTRKEIFSACHRLHSPRLSKEENAQVYGKCNNVNGHGHNYVVEVTLCGPVDGDTGMVMNINDLKKYMDNAIMEPLDHKNLDKDVPHFSNLVSTTENVAVFIWNNLKAQLPRPTMLHEVKIYETEKNIVIFRGEFD</sequence>
<feature type="active site" description="Charge relay system" evidence="10">
    <location>
        <position position="85"/>
    </location>
</feature>
<feature type="active site" description="Charge relay system" evidence="10">
    <location>
        <position position="130"/>
    </location>
</feature>
<dbReference type="InParanoid" id="A0A067R9T2"/>
<dbReference type="SUPFAM" id="SSF55620">
    <property type="entry name" value="Tetrahydrobiopterin biosynthesis enzymes-like"/>
    <property type="match status" value="1"/>
</dbReference>
<evidence type="ECO:0000256" key="8">
    <source>
        <dbReference type="ARBA" id="ARBA00023239"/>
    </source>
</evidence>
<evidence type="ECO:0000256" key="7">
    <source>
        <dbReference type="ARBA" id="ARBA00023007"/>
    </source>
</evidence>
<name>A0A067R9T2_ZOONE</name>
<dbReference type="Gene3D" id="3.30.479.10">
    <property type="entry name" value="6-pyruvoyl tetrahydropterin synthase/QueD"/>
    <property type="match status" value="1"/>
</dbReference>
<evidence type="ECO:0000256" key="9">
    <source>
        <dbReference type="PIRNR" id="PIRNR006113"/>
    </source>
</evidence>
<dbReference type="CDD" id="cd00470">
    <property type="entry name" value="PTPS"/>
    <property type="match status" value="1"/>
</dbReference>
<evidence type="ECO:0000256" key="1">
    <source>
        <dbReference type="ARBA" id="ARBA00005126"/>
    </source>
</evidence>
<comment type="cofactor">
    <cofactor evidence="9 11">
        <name>Zn(2+)</name>
        <dbReference type="ChEBI" id="CHEBI:29105"/>
    </cofactor>
    <text evidence="9 11">Binds 1 zinc ion per subunit.</text>
</comment>
<dbReference type="EMBL" id="KK852607">
    <property type="protein sequence ID" value="KDR20338.1"/>
    <property type="molecule type" value="Genomic_DNA"/>
</dbReference>
<evidence type="ECO:0000256" key="4">
    <source>
        <dbReference type="ARBA" id="ARBA00015587"/>
    </source>
</evidence>
<organism evidence="12 13">
    <name type="scientific">Zootermopsis nevadensis</name>
    <name type="common">Dampwood termite</name>
    <dbReference type="NCBI Taxonomy" id="136037"/>
    <lineage>
        <taxon>Eukaryota</taxon>
        <taxon>Metazoa</taxon>
        <taxon>Ecdysozoa</taxon>
        <taxon>Arthropoda</taxon>
        <taxon>Hexapoda</taxon>
        <taxon>Insecta</taxon>
        <taxon>Pterygota</taxon>
        <taxon>Neoptera</taxon>
        <taxon>Polyneoptera</taxon>
        <taxon>Dictyoptera</taxon>
        <taxon>Blattodea</taxon>
        <taxon>Blattoidea</taxon>
        <taxon>Termitoidae</taxon>
        <taxon>Termopsidae</taxon>
        <taxon>Zootermopsis</taxon>
    </lineage>
</organism>
<dbReference type="PROSITE" id="PS00987">
    <property type="entry name" value="PTPS_1"/>
    <property type="match status" value="1"/>
</dbReference>
<dbReference type="GO" id="GO:0006729">
    <property type="term" value="P:tetrahydrobiopterin biosynthetic process"/>
    <property type="evidence" value="ECO:0007669"/>
    <property type="project" value="UniProtKB-UniPathway"/>
</dbReference>
<dbReference type="Proteomes" id="UP000027135">
    <property type="component" value="Unassembled WGS sequence"/>
</dbReference>
<comment type="similarity">
    <text evidence="2 9">Belongs to the PTPS family.</text>
</comment>
<accession>A0A067R9T2</accession>
<dbReference type="InterPro" id="IPR007115">
    <property type="entry name" value="6-PTP_synth/QueD"/>
</dbReference>
<dbReference type="InterPro" id="IPR022469">
    <property type="entry name" value="PTPS_His_AS"/>
</dbReference>
<dbReference type="PANTHER" id="PTHR12589:SF7">
    <property type="entry name" value="6-PYRUVOYL TETRAHYDROBIOPTERIN SYNTHASE"/>
    <property type="match status" value="1"/>
</dbReference>
<evidence type="ECO:0000313" key="12">
    <source>
        <dbReference type="EMBL" id="KDR20338.1"/>
    </source>
</evidence>
<dbReference type="PROSITE" id="PS00988">
    <property type="entry name" value="PTPS_2"/>
    <property type="match status" value="1"/>
</dbReference>
<dbReference type="eggNOG" id="KOG4105">
    <property type="taxonomic scope" value="Eukaryota"/>
</dbReference>
<feature type="binding site" evidence="11">
    <location>
        <position position="46"/>
    </location>
    <ligand>
        <name>Zn(2+)</name>
        <dbReference type="ChEBI" id="CHEBI:29105"/>
    </ligand>
</feature>
<keyword evidence="7 9" id="KW-0783">Tetrahydrobiopterin biosynthesis</keyword>
<evidence type="ECO:0000256" key="5">
    <source>
        <dbReference type="ARBA" id="ARBA00022723"/>
    </source>
</evidence>
<feature type="active site" description="Proton acceptor" evidence="10">
    <location>
        <position position="38"/>
    </location>
</feature>
<dbReference type="STRING" id="136037.A0A067R9T2"/>
<keyword evidence="6 9" id="KW-0862">Zinc</keyword>
<protein>
    <recommendedName>
        <fullName evidence="4 9">6-pyruvoyl tetrahydrobiopterin synthase</fullName>
        <shortName evidence="9">PTP synthase</shortName>
        <shortName evidence="9">PTPS</shortName>
        <ecNumber evidence="3 9">4.2.3.12</ecNumber>
    </recommendedName>
</protein>
<keyword evidence="13" id="KW-1185">Reference proteome</keyword>
<evidence type="ECO:0000256" key="3">
    <source>
        <dbReference type="ARBA" id="ARBA00013100"/>
    </source>
</evidence>
<dbReference type="OrthoDB" id="14045at2759"/>
<dbReference type="GO" id="GO:0046872">
    <property type="term" value="F:metal ion binding"/>
    <property type="evidence" value="ECO:0007669"/>
    <property type="project" value="UniProtKB-KW"/>
</dbReference>
<evidence type="ECO:0000256" key="2">
    <source>
        <dbReference type="ARBA" id="ARBA00009164"/>
    </source>
</evidence>
<dbReference type="InterPro" id="IPR022470">
    <property type="entry name" value="PTPS_Cys_AS"/>
</dbReference>
<dbReference type="GO" id="GO:0005739">
    <property type="term" value="C:mitochondrion"/>
    <property type="evidence" value="ECO:0007669"/>
    <property type="project" value="TreeGrafter"/>
</dbReference>
<reference evidence="12 13" key="1">
    <citation type="journal article" date="2014" name="Nat. Commun.">
        <title>Molecular traces of alternative social organization in a termite genome.</title>
        <authorList>
            <person name="Terrapon N."/>
            <person name="Li C."/>
            <person name="Robertson H.M."/>
            <person name="Ji L."/>
            <person name="Meng X."/>
            <person name="Booth W."/>
            <person name="Chen Z."/>
            <person name="Childers C.P."/>
            <person name="Glastad K.M."/>
            <person name="Gokhale K."/>
            <person name="Gowin J."/>
            <person name="Gronenberg W."/>
            <person name="Hermansen R.A."/>
            <person name="Hu H."/>
            <person name="Hunt B.G."/>
            <person name="Huylmans A.K."/>
            <person name="Khalil S.M."/>
            <person name="Mitchell R.D."/>
            <person name="Munoz-Torres M.C."/>
            <person name="Mustard J.A."/>
            <person name="Pan H."/>
            <person name="Reese J.T."/>
            <person name="Scharf M.E."/>
            <person name="Sun F."/>
            <person name="Vogel H."/>
            <person name="Xiao J."/>
            <person name="Yang W."/>
            <person name="Yang Z."/>
            <person name="Yang Z."/>
            <person name="Zhou J."/>
            <person name="Zhu J."/>
            <person name="Brent C.S."/>
            <person name="Elsik C.G."/>
            <person name="Goodisman M.A."/>
            <person name="Liberles D.A."/>
            <person name="Roe R.M."/>
            <person name="Vargo E.L."/>
            <person name="Vilcinskas A."/>
            <person name="Wang J."/>
            <person name="Bornberg-Bauer E."/>
            <person name="Korb J."/>
            <person name="Zhang G."/>
            <person name="Liebig J."/>
        </authorList>
    </citation>
    <scope>NUCLEOTIDE SEQUENCE [LARGE SCALE GENOMIC DNA]</scope>
    <source>
        <tissue evidence="12">Whole organism</tissue>
    </source>
</reference>
<dbReference type="InterPro" id="IPR038418">
    <property type="entry name" value="6-PTP_synth/QueD_sf"/>
</dbReference>
<dbReference type="Pfam" id="PF01242">
    <property type="entry name" value="PTPS"/>
    <property type="match status" value="1"/>
</dbReference>
<dbReference type="FunFam" id="3.30.479.10:FF:000003">
    <property type="entry name" value="6-pyruvoyl tetrahydrobiopterin synthase"/>
    <property type="match status" value="1"/>
</dbReference>
<comment type="pathway">
    <text evidence="1 9">Cofactor biosynthesis; tetrahydrobiopterin biosynthesis; tetrahydrobiopterin from 7,8-dihydroneopterin triphosphate: step 1/3.</text>
</comment>
<comment type="catalytic activity">
    <reaction evidence="9">
        <text>7,8-dihydroneopterin 3'-triphosphate = 6-pyruvoyl-5,6,7,8-tetrahydropterin + triphosphate + H(+)</text>
        <dbReference type="Rhea" id="RHEA:22048"/>
        <dbReference type="ChEBI" id="CHEBI:15378"/>
        <dbReference type="ChEBI" id="CHEBI:18036"/>
        <dbReference type="ChEBI" id="CHEBI:58462"/>
        <dbReference type="ChEBI" id="CHEBI:136564"/>
        <dbReference type="EC" id="4.2.3.12"/>
    </reaction>
</comment>
<feature type="binding site" evidence="11">
    <location>
        <position position="19"/>
    </location>
    <ligand>
        <name>Zn(2+)</name>
        <dbReference type="ChEBI" id="CHEBI:29105"/>
    </ligand>
</feature>
<keyword evidence="5 9" id="KW-0479">Metal-binding</keyword>
<dbReference type="OMA" id="HFNAAHK"/>
<dbReference type="PANTHER" id="PTHR12589">
    <property type="entry name" value="PYRUVOYL TETRAHYDROBIOPTERIN SYNTHASE"/>
    <property type="match status" value="1"/>
</dbReference>
<dbReference type="UniPathway" id="UPA00849">
    <property type="reaction ID" value="UER00819"/>
</dbReference>
<feature type="binding site" evidence="11">
    <location>
        <position position="44"/>
    </location>
    <ligand>
        <name>Zn(2+)</name>
        <dbReference type="ChEBI" id="CHEBI:29105"/>
    </ligand>
</feature>
<dbReference type="GO" id="GO:0003874">
    <property type="term" value="F:6-pyruvoyltetrahydropterin synthase activity"/>
    <property type="evidence" value="ECO:0007669"/>
    <property type="project" value="UniProtKB-EC"/>
</dbReference>
<evidence type="ECO:0000256" key="11">
    <source>
        <dbReference type="PIRSR" id="PIRSR006113-2"/>
    </source>
</evidence>
<dbReference type="EC" id="4.2.3.12" evidence="3 9"/>
<dbReference type="NCBIfam" id="TIGR00039">
    <property type="entry name" value="6PTHBS"/>
    <property type="match status" value="1"/>
</dbReference>
<keyword evidence="8 9" id="KW-0456">Lyase</keyword>
<evidence type="ECO:0000256" key="10">
    <source>
        <dbReference type="PIRSR" id="PIRSR006113-1"/>
    </source>
</evidence>
<dbReference type="PIRSF" id="PIRSF006113">
    <property type="entry name" value="PTP_synth"/>
    <property type="match status" value="1"/>
</dbReference>
<proteinExistence type="inferred from homology"/>
<dbReference type="FunCoup" id="A0A067R9T2">
    <property type="interactions" value="911"/>
</dbReference>
<dbReference type="AlphaFoldDB" id="A0A067R9T2"/>
<gene>
    <name evidence="12" type="ORF">L798_05505</name>
</gene>
<evidence type="ECO:0000313" key="13">
    <source>
        <dbReference type="Proteomes" id="UP000027135"/>
    </source>
</evidence>
<evidence type="ECO:0000256" key="6">
    <source>
        <dbReference type="ARBA" id="ARBA00022833"/>
    </source>
</evidence>